<evidence type="ECO:0000313" key="3">
    <source>
        <dbReference type="Proteomes" id="UP000482209"/>
    </source>
</evidence>
<proteinExistence type="predicted"/>
<dbReference type="AlphaFoldDB" id="A0A6L5XVZ5"/>
<dbReference type="Proteomes" id="UP000482209">
    <property type="component" value="Unassembled WGS sequence"/>
</dbReference>
<organism evidence="2 3">
    <name type="scientific">Velocimicrobium porci</name>
    <dbReference type="NCBI Taxonomy" id="2606634"/>
    <lineage>
        <taxon>Bacteria</taxon>
        <taxon>Bacillati</taxon>
        <taxon>Bacillota</taxon>
        <taxon>Clostridia</taxon>
        <taxon>Lachnospirales</taxon>
        <taxon>Lachnospiraceae</taxon>
        <taxon>Velocimicrobium</taxon>
    </lineage>
</organism>
<name>A0A6L5XVZ5_9FIRM</name>
<accession>A0A6L5XVZ5</accession>
<protein>
    <submittedName>
        <fullName evidence="2">Uncharacterized protein</fullName>
    </submittedName>
</protein>
<evidence type="ECO:0000313" key="2">
    <source>
        <dbReference type="EMBL" id="MSS62581.1"/>
    </source>
</evidence>
<gene>
    <name evidence="2" type="ORF">FYJ58_01555</name>
</gene>
<keyword evidence="3" id="KW-1185">Reference proteome</keyword>
<keyword evidence="1" id="KW-0472">Membrane</keyword>
<keyword evidence="1" id="KW-1133">Transmembrane helix</keyword>
<comment type="caution">
    <text evidence="2">The sequence shown here is derived from an EMBL/GenBank/DDBJ whole genome shotgun (WGS) entry which is preliminary data.</text>
</comment>
<evidence type="ECO:0000256" key="1">
    <source>
        <dbReference type="SAM" id="Phobius"/>
    </source>
</evidence>
<dbReference type="EMBL" id="VUMT01000001">
    <property type="protein sequence ID" value="MSS62581.1"/>
    <property type="molecule type" value="Genomic_DNA"/>
</dbReference>
<reference evidence="2 3" key="1">
    <citation type="submission" date="2019-08" db="EMBL/GenBank/DDBJ databases">
        <title>In-depth cultivation of the pig gut microbiome towards novel bacterial diversity and tailored functional studies.</title>
        <authorList>
            <person name="Wylensek D."/>
            <person name="Hitch T.C.A."/>
            <person name="Clavel T."/>
        </authorList>
    </citation>
    <scope>NUCLEOTIDE SEQUENCE [LARGE SCALE GENOMIC DNA]</scope>
    <source>
        <strain evidence="2 3">WCA-693-APC-MOT-I</strain>
    </source>
</reference>
<dbReference type="RefSeq" id="WP_154516222.1">
    <property type="nucleotide sequence ID" value="NZ_VUMT01000001.1"/>
</dbReference>
<feature type="transmembrane region" description="Helical" evidence="1">
    <location>
        <begin position="14"/>
        <end position="35"/>
    </location>
</feature>
<keyword evidence="1" id="KW-0812">Transmembrane</keyword>
<sequence>MSNTKIVILRMKEIIYTAIFVGLGILLILLLLIMFHPGKSDTTKETPEEANKYTPGVYTTEVALGNTTANLEIVLDSDHVNHIKLVSLDDTVETMYPLLSPTVEDISKQLSNGVDVEHVVLSQESQYTQTLLLEAINQTLQKAELPN</sequence>